<dbReference type="RefSeq" id="WP_158020253.1">
    <property type="nucleotide sequence ID" value="NZ_CP132921.1"/>
</dbReference>
<keyword evidence="2" id="KW-1185">Reference proteome</keyword>
<sequence>MKTPFSITTPSFLLLGDSHLGVVGQAARARQLSFSGGPLGAGRDFGVDFFTLAPDDVVFRDTELERLYRQALAQLDAPSLGRIPGPLVSSIGLSLHYLATRQNWLCYQGLEGEFDPGFLEGPLFAAIIDTLSRPALAFYEQALGLGLKVYAVLPPQRVPPMADARVFMAAQTHLIERLTALGVELVDVREAANDDQGRQRAEFCEVDDPLHGNLAFGELVLGQLLRQVPSKGPALALRSP</sequence>
<dbReference type="GeneID" id="32805865"/>
<dbReference type="EMBL" id="CP132921">
    <property type="protein sequence ID" value="WMW03738.1"/>
    <property type="molecule type" value="Genomic_DNA"/>
</dbReference>
<evidence type="ECO:0008006" key="3">
    <source>
        <dbReference type="Google" id="ProtNLM"/>
    </source>
</evidence>
<name>A0ABY9QJH3_9PSED</name>
<reference evidence="1 2" key="1">
    <citation type="submission" date="2023-08" db="EMBL/GenBank/DDBJ databases">
        <title>Complete Genome Sequence of Pseudomonas entomophila TVIN A01.</title>
        <authorList>
            <person name="Shelke T."/>
            <person name="Mahar N.S."/>
            <person name="Gupta I."/>
            <person name="Gupta V."/>
        </authorList>
    </citation>
    <scope>NUCLEOTIDE SEQUENCE [LARGE SCALE GENOMIC DNA]</scope>
    <source>
        <strain evidence="1 2">TVIN-A01</strain>
    </source>
</reference>
<dbReference type="Proteomes" id="UP001183127">
    <property type="component" value="Chromosome"/>
</dbReference>
<gene>
    <name evidence="1" type="ORF">RAH46_15475</name>
</gene>
<evidence type="ECO:0000313" key="1">
    <source>
        <dbReference type="EMBL" id="WMW03738.1"/>
    </source>
</evidence>
<evidence type="ECO:0000313" key="2">
    <source>
        <dbReference type="Proteomes" id="UP001183127"/>
    </source>
</evidence>
<accession>A0ABY9QJH3</accession>
<proteinExistence type="predicted"/>
<organism evidence="1 2">
    <name type="scientific">Pseudomonas entomophila</name>
    <dbReference type="NCBI Taxonomy" id="312306"/>
    <lineage>
        <taxon>Bacteria</taxon>
        <taxon>Pseudomonadati</taxon>
        <taxon>Pseudomonadota</taxon>
        <taxon>Gammaproteobacteria</taxon>
        <taxon>Pseudomonadales</taxon>
        <taxon>Pseudomonadaceae</taxon>
        <taxon>Pseudomonas</taxon>
    </lineage>
</organism>
<protein>
    <recommendedName>
        <fullName evidence="3">SGNH/GDSL hydrolase family protein</fullName>
    </recommendedName>
</protein>